<keyword evidence="1" id="KW-0472">Membrane</keyword>
<gene>
    <name evidence="2" type="ORF">KHU32_10300</name>
</gene>
<dbReference type="RefSeq" id="WP_213670018.1">
    <property type="nucleotide sequence ID" value="NZ_JAHCDA010000002.1"/>
</dbReference>
<reference evidence="2 3" key="1">
    <citation type="submission" date="2021-05" db="EMBL/GenBank/DDBJ databases">
        <title>Roseococcus sp. XZZS9, whole genome shotgun sequencing project.</title>
        <authorList>
            <person name="Zhao G."/>
            <person name="Shen L."/>
        </authorList>
    </citation>
    <scope>NUCLEOTIDE SEQUENCE [LARGE SCALE GENOMIC DNA]</scope>
    <source>
        <strain evidence="2 3">XZZS9</strain>
    </source>
</reference>
<feature type="transmembrane region" description="Helical" evidence="1">
    <location>
        <begin position="43"/>
        <end position="68"/>
    </location>
</feature>
<dbReference type="EMBL" id="JAHCDA010000002">
    <property type="protein sequence ID" value="MBS7811330.1"/>
    <property type="molecule type" value="Genomic_DNA"/>
</dbReference>
<accession>A0ABS5QCD5</accession>
<evidence type="ECO:0000256" key="1">
    <source>
        <dbReference type="SAM" id="Phobius"/>
    </source>
</evidence>
<dbReference type="Proteomes" id="UP000766336">
    <property type="component" value="Unassembled WGS sequence"/>
</dbReference>
<sequence>MKNRLWTADVRVLISPMSTTFSYDDLHIQPRPRLTRMAARRPLSLVIQLPLAAAAGFILAWALARFLIG</sequence>
<comment type="caution">
    <text evidence="2">The sequence shown here is derived from an EMBL/GenBank/DDBJ whole genome shotgun (WGS) entry which is preliminary data.</text>
</comment>
<evidence type="ECO:0000313" key="2">
    <source>
        <dbReference type="EMBL" id="MBS7811330.1"/>
    </source>
</evidence>
<proteinExistence type="predicted"/>
<keyword evidence="3" id="KW-1185">Reference proteome</keyword>
<keyword evidence="1" id="KW-1133">Transmembrane helix</keyword>
<organism evidence="2 3">
    <name type="scientific">Roseococcus pinisoli</name>
    <dbReference type="NCBI Taxonomy" id="2835040"/>
    <lineage>
        <taxon>Bacteria</taxon>
        <taxon>Pseudomonadati</taxon>
        <taxon>Pseudomonadota</taxon>
        <taxon>Alphaproteobacteria</taxon>
        <taxon>Acetobacterales</taxon>
        <taxon>Roseomonadaceae</taxon>
        <taxon>Roseococcus</taxon>
    </lineage>
</organism>
<name>A0ABS5QCD5_9PROT</name>
<keyword evidence="1" id="KW-0812">Transmembrane</keyword>
<protein>
    <submittedName>
        <fullName evidence="2">Uncharacterized protein</fullName>
    </submittedName>
</protein>
<evidence type="ECO:0000313" key="3">
    <source>
        <dbReference type="Proteomes" id="UP000766336"/>
    </source>
</evidence>